<dbReference type="InterPro" id="IPR005990">
    <property type="entry name" value="IMP_DH"/>
</dbReference>
<comment type="catalytic activity">
    <reaction evidence="12 14 20">
        <text>IMP + NAD(+) + H2O = XMP + NADH + H(+)</text>
        <dbReference type="Rhea" id="RHEA:11708"/>
        <dbReference type="ChEBI" id="CHEBI:15377"/>
        <dbReference type="ChEBI" id="CHEBI:15378"/>
        <dbReference type="ChEBI" id="CHEBI:57464"/>
        <dbReference type="ChEBI" id="CHEBI:57540"/>
        <dbReference type="ChEBI" id="CHEBI:57945"/>
        <dbReference type="ChEBI" id="CHEBI:58053"/>
        <dbReference type="EC" id="1.1.1.205"/>
    </reaction>
</comment>
<feature type="binding site" evidence="14 16">
    <location>
        <begin position="327"/>
        <end position="329"/>
    </location>
    <ligand>
        <name>NAD(+)</name>
        <dbReference type="ChEBI" id="CHEBI:57540"/>
    </ligand>
</feature>
<comment type="subcellular location">
    <subcellularLocation>
        <location evidence="2 14">Cytoplasm</location>
    </subcellularLocation>
</comment>
<accession>A0A9W7ZTW5</accession>
<gene>
    <name evidence="22" type="primary">IMD1</name>
    <name evidence="22" type="ORF">H4219_003873</name>
</gene>
<dbReference type="PROSITE" id="PS00487">
    <property type="entry name" value="IMP_DH_GMP_RED"/>
    <property type="match status" value="1"/>
</dbReference>
<dbReference type="SUPFAM" id="SSF51412">
    <property type="entry name" value="Inosine monophosphate dehydrogenase (IMPDH)"/>
    <property type="match status" value="1"/>
</dbReference>
<dbReference type="SMART" id="SM00116">
    <property type="entry name" value="CBS"/>
    <property type="match status" value="2"/>
</dbReference>
<dbReference type="AlphaFoldDB" id="A0A9W7ZTW5"/>
<feature type="binding site" evidence="14">
    <location>
        <position position="332"/>
    </location>
    <ligand>
        <name>IMP</name>
        <dbReference type="ChEBI" id="CHEBI:58053"/>
    </ligand>
</feature>
<feature type="binding site" evidence="14">
    <location>
        <position position="448"/>
    </location>
    <ligand>
        <name>IMP</name>
        <dbReference type="ChEBI" id="CHEBI:58053"/>
    </ligand>
</feature>
<feature type="binding site" evidence="14 16">
    <location>
        <begin position="276"/>
        <end position="278"/>
    </location>
    <ligand>
        <name>NAD(+)</name>
        <dbReference type="ChEBI" id="CHEBI:57540"/>
    </ligand>
</feature>
<dbReference type="InterPro" id="IPR001093">
    <property type="entry name" value="IMP_DH_GMPRt"/>
</dbReference>
<dbReference type="OrthoDB" id="416622at2759"/>
<keyword evidence="8 14" id="KW-0630">Potassium</keyword>
<keyword evidence="4 14" id="KW-0963">Cytoplasm</keyword>
<evidence type="ECO:0000259" key="21">
    <source>
        <dbReference type="PROSITE" id="PS51371"/>
    </source>
</evidence>
<feature type="active site" description="Proton acceptor" evidence="14 15">
    <location>
        <position position="436"/>
    </location>
</feature>
<evidence type="ECO:0000256" key="20">
    <source>
        <dbReference type="RuleBase" id="RU003928"/>
    </source>
</evidence>
<dbReference type="HAMAP" id="MF_01964">
    <property type="entry name" value="IMPDH"/>
    <property type="match status" value="1"/>
</dbReference>
<evidence type="ECO:0000256" key="15">
    <source>
        <dbReference type="PIRSR" id="PIRSR000130-1"/>
    </source>
</evidence>
<dbReference type="EMBL" id="JANBPU010000108">
    <property type="protein sequence ID" value="KAJ1916304.1"/>
    <property type="molecule type" value="Genomic_DNA"/>
</dbReference>
<evidence type="ECO:0000256" key="1">
    <source>
        <dbReference type="ARBA" id="ARBA00001958"/>
    </source>
</evidence>
<feature type="binding site" description="in other chain" evidence="14 17">
    <location>
        <position position="331"/>
    </location>
    <ligand>
        <name>K(+)</name>
        <dbReference type="ChEBI" id="CHEBI:29103"/>
        <note>ligand shared between two tetrameric partners</note>
    </ligand>
</feature>
<comment type="caution">
    <text evidence="22">The sequence shown here is derived from an EMBL/GenBank/DDBJ whole genome shotgun (WGS) entry which is preliminary data.</text>
</comment>
<dbReference type="GO" id="GO:0003938">
    <property type="term" value="F:IMP dehydrogenase activity"/>
    <property type="evidence" value="ECO:0007669"/>
    <property type="project" value="UniProtKB-UniRule"/>
</dbReference>
<dbReference type="GO" id="GO:0000166">
    <property type="term" value="F:nucleotide binding"/>
    <property type="evidence" value="ECO:0007669"/>
    <property type="project" value="UniProtKB-UniRule"/>
</dbReference>
<comment type="activity regulation">
    <text evidence="14">Mycophenolic acid (MPA) is a non-competitive inhibitor that prevents formation of the closed enzyme conformation by binding to the same site as the amobile flap. In contrast, mizoribine monophosphate (MZP) is a competitive inhibitor that induces the closed conformation. MPA is a potent inhibitor of mammalian IMPDHs but a poor inhibitor of the bacterial enzymes. MZP is a more potent inhibitor of bacterial IMPDH.</text>
</comment>
<dbReference type="EC" id="1.1.1.205" evidence="14 20"/>
<keyword evidence="7 14" id="KW-0658">Purine biosynthesis</keyword>
<feature type="binding site" description="in other chain" evidence="14 17">
    <location>
        <position position="334"/>
    </location>
    <ligand>
        <name>K(+)</name>
        <dbReference type="ChEBI" id="CHEBI:29103"/>
        <note>ligand shared between two tetrameric partners</note>
    </ligand>
</feature>
<dbReference type="GO" id="GO:0046872">
    <property type="term" value="F:metal ion binding"/>
    <property type="evidence" value="ECO:0007669"/>
    <property type="project" value="UniProtKB-UniRule"/>
</dbReference>
<evidence type="ECO:0000256" key="17">
    <source>
        <dbReference type="PIRSR" id="PIRSR000130-4"/>
    </source>
</evidence>
<comment type="caution">
    <text evidence="14">Lacks conserved residue(s) required for the propagation of feature annotation.</text>
</comment>
<feature type="binding site" evidence="14">
    <location>
        <begin position="367"/>
        <end position="369"/>
    </location>
    <ligand>
        <name>IMP</name>
        <dbReference type="ChEBI" id="CHEBI:58053"/>
    </ligand>
</feature>
<dbReference type="SMART" id="SM01240">
    <property type="entry name" value="IMPDH"/>
    <property type="match status" value="1"/>
</dbReference>
<evidence type="ECO:0000256" key="2">
    <source>
        <dbReference type="ARBA" id="ARBA00004496"/>
    </source>
</evidence>
<keyword evidence="23" id="KW-1185">Reference proteome</keyword>
<feature type="domain" description="CBS" evidence="21">
    <location>
        <begin position="119"/>
        <end position="178"/>
    </location>
</feature>
<evidence type="ECO:0000256" key="3">
    <source>
        <dbReference type="ARBA" id="ARBA00005502"/>
    </source>
</evidence>
<dbReference type="CDD" id="cd00381">
    <property type="entry name" value="IMPDH"/>
    <property type="match status" value="1"/>
</dbReference>
<evidence type="ECO:0000256" key="4">
    <source>
        <dbReference type="ARBA" id="ARBA00022490"/>
    </source>
</evidence>
<dbReference type="Pfam" id="PF00478">
    <property type="entry name" value="IMPDH"/>
    <property type="match status" value="1"/>
</dbReference>
<evidence type="ECO:0000313" key="23">
    <source>
        <dbReference type="Proteomes" id="UP001150538"/>
    </source>
</evidence>
<comment type="similarity">
    <text evidence="3 14 19">Belongs to the IMPDH/GMPR family.</text>
</comment>
<dbReference type="GO" id="GO:0006183">
    <property type="term" value="P:GTP biosynthetic process"/>
    <property type="evidence" value="ECO:0007669"/>
    <property type="project" value="TreeGrafter"/>
</dbReference>
<feature type="active site" description="Thioimidate intermediate" evidence="14 15">
    <location>
        <position position="334"/>
    </location>
</feature>
<dbReference type="InterPro" id="IPR000644">
    <property type="entry name" value="CBS_dom"/>
</dbReference>
<dbReference type="NCBIfam" id="TIGR01302">
    <property type="entry name" value="IMP_dehydrog"/>
    <property type="match status" value="1"/>
</dbReference>
<dbReference type="InterPro" id="IPR013785">
    <property type="entry name" value="Aldolase_TIM"/>
</dbReference>
<protein>
    <recommendedName>
        <fullName evidence="14 20">Inosine-5'-monophosphate dehydrogenase</fullName>
        <shortName evidence="14">IMP dehydrogenase</shortName>
        <shortName evidence="14">IMPD</shortName>
        <shortName evidence="14">IMPDH</shortName>
        <ecNumber evidence="14 20">1.1.1.205</ecNumber>
    </recommendedName>
</protein>
<dbReference type="Proteomes" id="UP001150538">
    <property type="component" value="Unassembled WGS sequence"/>
</dbReference>
<dbReference type="GO" id="GO:0006177">
    <property type="term" value="P:GMP biosynthetic process"/>
    <property type="evidence" value="ECO:0007669"/>
    <property type="project" value="UniProtKB-UniRule"/>
</dbReference>
<keyword evidence="11 18" id="KW-0129">CBS domain</keyword>
<evidence type="ECO:0000256" key="16">
    <source>
        <dbReference type="PIRSR" id="PIRSR000130-3"/>
    </source>
</evidence>
<dbReference type="GO" id="GO:0005737">
    <property type="term" value="C:cytoplasm"/>
    <property type="evidence" value="ECO:0007669"/>
    <property type="project" value="UniProtKB-SubCell"/>
</dbReference>
<keyword evidence="5 14" id="KW-0479">Metal-binding</keyword>
<feature type="binding site" description="in other chain" evidence="14 17">
    <location>
        <position position="329"/>
    </location>
    <ligand>
        <name>K(+)</name>
        <dbReference type="ChEBI" id="CHEBI:29103"/>
        <note>ligand shared between two tetrameric partners</note>
    </ligand>
</feature>
<evidence type="ECO:0000256" key="8">
    <source>
        <dbReference type="ARBA" id="ARBA00022958"/>
    </source>
</evidence>
<keyword evidence="6 14" id="KW-0332">GMP biosynthesis</keyword>
<proteinExistence type="inferred from homology"/>
<evidence type="ECO:0000313" key="22">
    <source>
        <dbReference type="EMBL" id="KAJ1916304.1"/>
    </source>
</evidence>
<dbReference type="InterPro" id="IPR046342">
    <property type="entry name" value="CBS_dom_sf"/>
</dbReference>
<evidence type="ECO:0000256" key="12">
    <source>
        <dbReference type="ARBA" id="ARBA00048028"/>
    </source>
</evidence>
<comment type="subunit">
    <text evidence="13">Homotetramer. Seems to be able to form heterotetramers composed from more than 1 of the 3 IMPDH gene products (IMD2-4).</text>
</comment>
<keyword evidence="10 14" id="KW-0520">NAD</keyword>
<name>A0A9W7ZTW5_9FUNG</name>
<dbReference type="CDD" id="cd04601">
    <property type="entry name" value="CBS_pair_IMPDH"/>
    <property type="match status" value="1"/>
</dbReference>
<comment type="cofactor">
    <cofactor evidence="1 14">
        <name>K(+)</name>
        <dbReference type="ChEBI" id="CHEBI:29103"/>
    </cofactor>
</comment>
<evidence type="ECO:0000256" key="6">
    <source>
        <dbReference type="ARBA" id="ARBA00022749"/>
    </source>
</evidence>
<feature type="domain" description="CBS" evidence="21">
    <location>
        <begin position="182"/>
        <end position="238"/>
    </location>
</feature>
<dbReference type="InterPro" id="IPR015875">
    <property type="entry name" value="IMP_DH/GMP_Rdtase_CS"/>
</dbReference>
<comment type="pathway">
    <text evidence="14 20">Purine metabolism; XMP biosynthesis via de novo pathway; XMP from IMP: step 1/1.</text>
</comment>
<feature type="binding site" evidence="14">
    <location>
        <begin position="390"/>
        <end position="391"/>
    </location>
    <ligand>
        <name>IMP</name>
        <dbReference type="ChEBI" id="CHEBI:58053"/>
    </ligand>
</feature>
<dbReference type="PANTHER" id="PTHR11911">
    <property type="entry name" value="INOSINE-5-MONOPHOSPHATE DEHYDROGENASE RELATED"/>
    <property type="match status" value="1"/>
</dbReference>
<evidence type="ECO:0000256" key="13">
    <source>
        <dbReference type="ARBA" id="ARBA00062187"/>
    </source>
</evidence>
<feature type="binding site" evidence="14">
    <location>
        <begin position="414"/>
        <end position="418"/>
    </location>
    <ligand>
        <name>IMP</name>
        <dbReference type="ChEBI" id="CHEBI:58053"/>
    </ligand>
</feature>
<dbReference type="PROSITE" id="PS51371">
    <property type="entry name" value="CBS"/>
    <property type="match status" value="2"/>
</dbReference>
<reference evidence="22" key="1">
    <citation type="submission" date="2022-07" db="EMBL/GenBank/DDBJ databases">
        <title>Phylogenomic reconstructions and comparative analyses of Kickxellomycotina fungi.</title>
        <authorList>
            <person name="Reynolds N.K."/>
            <person name="Stajich J.E."/>
            <person name="Barry K."/>
            <person name="Grigoriev I.V."/>
            <person name="Crous P."/>
            <person name="Smith M.E."/>
        </authorList>
    </citation>
    <scope>NUCLEOTIDE SEQUENCE</scope>
    <source>
        <strain evidence="22">NBRC 100468</strain>
    </source>
</reference>
<organism evidence="22 23">
    <name type="scientific">Mycoemilia scoparia</name>
    <dbReference type="NCBI Taxonomy" id="417184"/>
    <lineage>
        <taxon>Eukaryota</taxon>
        <taxon>Fungi</taxon>
        <taxon>Fungi incertae sedis</taxon>
        <taxon>Zoopagomycota</taxon>
        <taxon>Kickxellomycotina</taxon>
        <taxon>Kickxellomycetes</taxon>
        <taxon>Kickxellales</taxon>
        <taxon>Kickxellaceae</taxon>
        <taxon>Mycoemilia</taxon>
    </lineage>
</organism>
<dbReference type="Gene3D" id="3.20.20.70">
    <property type="entry name" value="Aldolase class I"/>
    <property type="match status" value="1"/>
</dbReference>
<evidence type="ECO:0000256" key="5">
    <source>
        <dbReference type="ARBA" id="ARBA00022723"/>
    </source>
</evidence>
<evidence type="ECO:0000256" key="14">
    <source>
        <dbReference type="HAMAP-Rule" id="MF_03156"/>
    </source>
</evidence>
<dbReference type="SUPFAM" id="SSF54631">
    <property type="entry name" value="CBS-domain pair"/>
    <property type="match status" value="1"/>
</dbReference>
<evidence type="ECO:0000256" key="18">
    <source>
        <dbReference type="PROSITE-ProRule" id="PRU00703"/>
    </source>
</evidence>
<dbReference type="PANTHER" id="PTHR11911:SF111">
    <property type="entry name" value="INOSINE-5'-MONOPHOSPHATE DEHYDROGENASE"/>
    <property type="match status" value="1"/>
</dbReference>
<dbReference type="Pfam" id="PF00571">
    <property type="entry name" value="CBS"/>
    <property type="match status" value="2"/>
</dbReference>
<comment type="function">
    <text evidence="14">Catalyzes the conversion of inosine 5'-phosphate (IMP) to xanthosine 5'-phosphate (XMP), the first committed and rate-limiting step in the de novo synthesis of guanine nucleotides, and therefore plays an important role in the regulation of cell growth.</text>
</comment>
<sequence length="524" mass="56689">MTTLNPQDALAHLAKAGRDGLSVHELIDLKMTGGLTYNDFLILPGYIDFSADTVPLETKLTRNITLKAPFLSSPMDTVTEHDMAISMALLGGIGIIHNNCTAEEQAAMVRRVKTYENGFISEPQVLSPTHTPHDVFEIKNKFGFGGVPITDSGKLGGKLIGIVTMRDIQFLNDLDVPLSEVMTTDLVTAPSGITLQEANRILRDSKKGKLPIVDSNGNLVSLLSRSDLLKNRDYPWASKHPETKQLLVGAAMGTRDYDKVRLEKLVEAGLDVIVLDSSQGNSIYQIDMIKWIRKTFGNRIDIIAGNVVTREQAANLIAAGADALRVGMGSGSICITQEVMAVGRPQGTGVYQVSQFARQFGIPTIADGGIGNVGHIAKALSLGASAVMMGSLLAGTTEAPGDYFFLDGKRLKKYRGMGAIDAMEKNDSKNSGSQARYFSEGDKIKVAQGVAGAVIDKGSAKKFIPYLITGLQHSLQDMGVPSLDELWTRVESGEVRFERRSAAAQYEGGVHDLYNYEKRLYSST</sequence>
<dbReference type="FunFam" id="3.20.20.70:FF:000007">
    <property type="entry name" value="Chromosome 19 SCAF14664, whole genome shotgun sequence"/>
    <property type="match status" value="1"/>
</dbReference>
<evidence type="ECO:0000256" key="9">
    <source>
        <dbReference type="ARBA" id="ARBA00023002"/>
    </source>
</evidence>
<evidence type="ECO:0000256" key="7">
    <source>
        <dbReference type="ARBA" id="ARBA00022755"/>
    </source>
</evidence>
<evidence type="ECO:0000256" key="11">
    <source>
        <dbReference type="ARBA" id="ARBA00023122"/>
    </source>
</evidence>
<dbReference type="PIRSF" id="PIRSF000130">
    <property type="entry name" value="IMPDH"/>
    <property type="match status" value="1"/>
</dbReference>
<evidence type="ECO:0000256" key="10">
    <source>
        <dbReference type="ARBA" id="ARBA00023027"/>
    </source>
</evidence>
<evidence type="ECO:0000256" key="19">
    <source>
        <dbReference type="RuleBase" id="RU003927"/>
    </source>
</evidence>
<keyword evidence="9 14" id="KW-0560">Oxidoreductase</keyword>